<protein>
    <submittedName>
        <fullName evidence="1">Uncharacterized protein</fullName>
    </submittedName>
</protein>
<accession>A0ABQ4YNN5</accession>
<sequence length="152" mass="16775">MEVPWPRHYGINGVTLSVAGSVWMHPRQCYDMICLWSDMAMRSSDVVPYTPSVDMIFNALESPPVILGINISNLSFSLIFFDYSGVEVLMVNGDVLRFVEENFIIIETELINETNPSGLAALSLLVTSRSYAGAGVLQLMVSELRLDSVGNP</sequence>
<gene>
    <name evidence="1" type="ORF">Tco_0728388</name>
</gene>
<comment type="caution">
    <text evidence="1">The sequence shown here is derived from an EMBL/GenBank/DDBJ whole genome shotgun (WGS) entry which is preliminary data.</text>
</comment>
<proteinExistence type="predicted"/>
<organism evidence="1 2">
    <name type="scientific">Tanacetum coccineum</name>
    <dbReference type="NCBI Taxonomy" id="301880"/>
    <lineage>
        <taxon>Eukaryota</taxon>
        <taxon>Viridiplantae</taxon>
        <taxon>Streptophyta</taxon>
        <taxon>Embryophyta</taxon>
        <taxon>Tracheophyta</taxon>
        <taxon>Spermatophyta</taxon>
        <taxon>Magnoliopsida</taxon>
        <taxon>eudicotyledons</taxon>
        <taxon>Gunneridae</taxon>
        <taxon>Pentapetalae</taxon>
        <taxon>asterids</taxon>
        <taxon>campanulids</taxon>
        <taxon>Asterales</taxon>
        <taxon>Asteraceae</taxon>
        <taxon>Asteroideae</taxon>
        <taxon>Anthemideae</taxon>
        <taxon>Anthemidinae</taxon>
        <taxon>Tanacetum</taxon>
    </lineage>
</organism>
<dbReference type="EMBL" id="BQNB010010529">
    <property type="protein sequence ID" value="GJS78507.1"/>
    <property type="molecule type" value="Genomic_DNA"/>
</dbReference>
<reference evidence="1" key="1">
    <citation type="journal article" date="2022" name="Int. J. Mol. Sci.">
        <title>Draft Genome of Tanacetum Coccineum: Genomic Comparison of Closely Related Tanacetum-Family Plants.</title>
        <authorList>
            <person name="Yamashiro T."/>
            <person name="Shiraishi A."/>
            <person name="Nakayama K."/>
            <person name="Satake H."/>
        </authorList>
    </citation>
    <scope>NUCLEOTIDE SEQUENCE</scope>
</reference>
<name>A0ABQ4YNN5_9ASTR</name>
<keyword evidence="2" id="KW-1185">Reference proteome</keyword>
<evidence type="ECO:0000313" key="1">
    <source>
        <dbReference type="EMBL" id="GJS78507.1"/>
    </source>
</evidence>
<evidence type="ECO:0000313" key="2">
    <source>
        <dbReference type="Proteomes" id="UP001151760"/>
    </source>
</evidence>
<reference evidence="1" key="2">
    <citation type="submission" date="2022-01" db="EMBL/GenBank/DDBJ databases">
        <authorList>
            <person name="Yamashiro T."/>
            <person name="Shiraishi A."/>
            <person name="Satake H."/>
            <person name="Nakayama K."/>
        </authorList>
    </citation>
    <scope>NUCLEOTIDE SEQUENCE</scope>
</reference>
<dbReference type="Proteomes" id="UP001151760">
    <property type="component" value="Unassembled WGS sequence"/>
</dbReference>